<dbReference type="Pfam" id="PF06202">
    <property type="entry name" value="GDE_C"/>
    <property type="match status" value="1"/>
</dbReference>
<dbReference type="SUPFAM" id="SSF48208">
    <property type="entry name" value="Six-hairpin glycosidases"/>
    <property type="match status" value="1"/>
</dbReference>
<dbReference type="Pfam" id="PF12439">
    <property type="entry name" value="GDE_N"/>
    <property type="match status" value="1"/>
</dbReference>
<dbReference type="AlphaFoldDB" id="A0A538SKM8"/>
<evidence type="ECO:0000313" key="3">
    <source>
        <dbReference type="EMBL" id="TMQ51928.1"/>
    </source>
</evidence>
<organism evidence="3 4">
    <name type="scientific">Eiseniibacteriota bacterium</name>
    <dbReference type="NCBI Taxonomy" id="2212470"/>
    <lineage>
        <taxon>Bacteria</taxon>
        <taxon>Candidatus Eiseniibacteriota</taxon>
    </lineage>
</organism>
<dbReference type="PANTHER" id="PTHR10569:SF2">
    <property type="entry name" value="GLYCOGEN DEBRANCHING ENZYME"/>
    <property type="match status" value="1"/>
</dbReference>
<dbReference type="GO" id="GO:0004134">
    <property type="term" value="F:4-alpha-glucanotransferase activity"/>
    <property type="evidence" value="ECO:0007669"/>
    <property type="project" value="InterPro"/>
</dbReference>
<dbReference type="InterPro" id="IPR032790">
    <property type="entry name" value="GDE_C"/>
</dbReference>
<accession>A0A538SKM8</accession>
<dbReference type="Proteomes" id="UP000320184">
    <property type="component" value="Unassembled WGS sequence"/>
</dbReference>
<dbReference type="GO" id="GO:0004135">
    <property type="term" value="F:amylo-alpha-1,6-glucosidase activity"/>
    <property type="evidence" value="ECO:0007669"/>
    <property type="project" value="InterPro"/>
</dbReference>
<evidence type="ECO:0000313" key="4">
    <source>
        <dbReference type="Proteomes" id="UP000320184"/>
    </source>
</evidence>
<evidence type="ECO:0000259" key="1">
    <source>
        <dbReference type="Pfam" id="PF06202"/>
    </source>
</evidence>
<dbReference type="InterPro" id="IPR010401">
    <property type="entry name" value="AGL/Gdb1"/>
</dbReference>
<comment type="caution">
    <text evidence="3">The sequence shown here is derived from an EMBL/GenBank/DDBJ whole genome shotgun (WGS) entry which is preliminary data.</text>
</comment>
<feature type="domain" description="Glycogen debranching enzyme C-terminal" evidence="1">
    <location>
        <begin position="298"/>
        <end position="659"/>
    </location>
</feature>
<dbReference type="Gene3D" id="1.50.10.10">
    <property type="match status" value="1"/>
</dbReference>
<name>A0A538SKM8_UNCEI</name>
<dbReference type="GO" id="GO:0005980">
    <property type="term" value="P:glycogen catabolic process"/>
    <property type="evidence" value="ECO:0007669"/>
    <property type="project" value="InterPro"/>
</dbReference>
<sequence>MRDFTYGRDRLADLGVAGRLEWLVTNGIGGFASGTVAGTLSRRYHGLLFAALEPPLGHTLLLSKLSERVEIDGLTIPLSTDQWASGVVDPAGHVHLESFRLEDTVPTWTWAIGDTKLEKRVWMEHGENTTYIQYRLRSARGPVGLSIGMLVNHRDARQLTSRGEWEARVEPATGGLRVEAYEGATPLWLLAPGAEVRPAADWYRSFELPLEAEQGLEHVEDHLCAGRIELRLSPGEYFTVVASTRRDAGTGAGAPLALASALARRRAHERSLIESWKRSAPAAAREAPLWVRQLVLGADAFLVDRTTPSDTGGRGVIAGYPWFSDWGRDGMMALPGLAVATGRPEVARTILLAFARHVDRGMLPNRLADQGQGLEYDSVDAALWFFNAIRCYHEATGDDELLAEVYSVLEDIGAWYERGTRSGIMVDPEDGLLRSGEEGAALTWMNARFADRAVTPRQGKPVEVNALWYNALTSMAAFARRLKRASDSYQDQASRVEQGFARFWNPENGCLFDVLDGPHGHDPAIRPNQLLAVSLPDSPLPGFQRRAVLETCGRLLLTSHGLRTLEPGHPSYQGVHAGPRERRDGARHQGTAWTWLLPHYALALERVHGQRDEALALLGTLGDLTGAYGVGWLAELADGDLPHRPRGSVAHAVAVAEALHAYHALAGERRRAKRRVATRVGRVPELAVV</sequence>
<dbReference type="InterPro" id="IPR008928">
    <property type="entry name" value="6-hairpin_glycosidase_sf"/>
</dbReference>
<feature type="domain" description="Glycogen debranching enzyme bacterial and archaeal type N-terminal" evidence="2">
    <location>
        <begin position="21"/>
        <end position="238"/>
    </location>
</feature>
<dbReference type="InterPro" id="IPR024742">
    <property type="entry name" value="Glycogen_debranch_N"/>
</dbReference>
<reference evidence="3 4" key="1">
    <citation type="journal article" date="2019" name="Nat. Microbiol.">
        <title>Mediterranean grassland soil C-N compound turnover is dependent on rainfall and depth, and is mediated by genomically divergent microorganisms.</title>
        <authorList>
            <person name="Diamond S."/>
            <person name="Andeer P.F."/>
            <person name="Li Z."/>
            <person name="Crits-Christoph A."/>
            <person name="Burstein D."/>
            <person name="Anantharaman K."/>
            <person name="Lane K.R."/>
            <person name="Thomas B.C."/>
            <person name="Pan C."/>
            <person name="Northen T.R."/>
            <person name="Banfield J.F."/>
        </authorList>
    </citation>
    <scope>NUCLEOTIDE SEQUENCE [LARGE SCALE GENOMIC DNA]</scope>
    <source>
        <strain evidence="3">WS_3</strain>
    </source>
</reference>
<gene>
    <name evidence="3" type="ORF">E6K73_04375</name>
</gene>
<dbReference type="EMBL" id="VBOT01000051">
    <property type="protein sequence ID" value="TMQ51928.1"/>
    <property type="molecule type" value="Genomic_DNA"/>
</dbReference>
<evidence type="ECO:0000259" key="2">
    <source>
        <dbReference type="Pfam" id="PF12439"/>
    </source>
</evidence>
<dbReference type="InterPro" id="IPR012341">
    <property type="entry name" value="6hp_glycosidase-like_sf"/>
</dbReference>
<protein>
    <submittedName>
        <fullName evidence="3">Glycogen debranching protein</fullName>
    </submittedName>
</protein>
<dbReference type="PANTHER" id="PTHR10569">
    <property type="entry name" value="GLYCOGEN DEBRANCHING ENZYME"/>
    <property type="match status" value="1"/>
</dbReference>
<proteinExistence type="predicted"/>